<sequence>MKVLRQIVESFIFALHAASVNRLRTFLSLLGITIGIFAIISVLTVIDSLERNVRNSLQSLGNNVVYVQKWPWMPPEGEEYAWWKFMNRPQPTYKEYETIERKVKGAEAFAFLFGSRLQPTYKNASVSDAAVLCATHSYDQIRSFEITKGRYFSVLEANQGKALAIIGIDVATQLFGKEDPLGKMIKIGRNRVTVIGVFNREGKTMLGDESIDKVVLVPALYGRTFVELRRANPTIMIKALPNIPTDEVMDEVKMILRAERRIRPLEEDSFALNQLSQLSQGLDKIFGIINIAGIIIGGFSILVGGFGIANIMFVSVKERTNMIGVQKALGAKQYFILLQFLYESVILSIVGGGIGLFLVFIGAISISSPAFEISVSLRNVITGLSISAAIGIISGFIPAYTASKLDPVEAINAKV</sequence>
<feature type="domain" description="MacB-like periplasmic core" evidence="9">
    <location>
        <begin position="25"/>
        <end position="253"/>
    </location>
</feature>
<gene>
    <name evidence="10" type="ORF">SAMN05216323_10143</name>
</gene>
<evidence type="ECO:0000256" key="3">
    <source>
        <dbReference type="ARBA" id="ARBA00022692"/>
    </source>
</evidence>
<evidence type="ECO:0000313" key="11">
    <source>
        <dbReference type="Proteomes" id="UP000199452"/>
    </source>
</evidence>
<proteinExistence type="inferred from homology"/>
<dbReference type="GO" id="GO:0022857">
    <property type="term" value="F:transmembrane transporter activity"/>
    <property type="evidence" value="ECO:0007669"/>
    <property type="project" value="TreeGrafter"/>
</dbReference>
<keyword evidence="3 7" id="KW-0812">Transmembrane</keyword>
<comment type="similarity">
    <text evidence="6">Belongs to the ABC-4 integral membrane protein family.</text>
</comment>
<evidence type="ECO:0000259" key="9">
    <source>
        <dbReference type="Pfam" id="PF12704"/>
    </source>
</evidence>
<accession>A0A1G6HZK4</accession>
<comment type="subcellular location">
    <subcellularLocation>
        <location evidence="1">Cell membrane</location>
        <topology evidence="1">Multi-pass membrane protein</topology>
    </subcellularLocation>
</comment>
<protein>
    <submittedName>
        <fullName evidence="10">Putative ABC transport system permease protein</fullName>
    </submittedName>
</protein>
<keyword evidence="4 7" id="KW-1133">Transmembrane helix</keyword>
<evidence type="ECO:0000256" key="1">
    <source>
        <dbReference type="ARBA" id="ARBA00004651"/>
    </source>
</evidence>
<dbReference type="Pfam" id="PF12704">
    <property type="entry name" value="MacB_PCD"/>
    <property type="match status" value="1"/>
</dbReference>
<dbReference type="STRING" id="1640674.SAMN05216323_10143"/>
<dbReference type="PANTHER" id="PTHR30572">
    <property type="entry name" value="MEMBRANE COMPONENT OF TRANSPORTER-RELATED"/>
    <property type="match status" value="1"/>
</dbReference>
<evidence type="ECO:0000256" key="2">
    <source>
        <dbReference type="ARBA" id="ARBA00022475"/>
    </source>
</evidence>
<dbReference type="OrthoDB" id="9770036at2"/>
<keyword evidence="2" id="KW-1003">Cell membrane</keyword>
<feature type="transmembrane region" description="Helical" evidence="7">
    <location>
        <begin position="376"/>
        <end position="397"/>
    </location>
</feature>
<dbReference type="InterPro" id="IPR003838">
    <property type="entry name" value="ABC3_permease_C"/>
</dbReference>
<evidence type="ECO:0000256" key="6">
    <source>
        <dbReference type="ARBA" id="ARBA00038076"/>
    </source>
</evidence>
<evidence type="ECO:0000259" key="8">
    <source>
        <dbReference type="Pfam" id="PF02687"/>
    </source>
</evidence>
<dbReference type="RefSeq" id="WP_092436663.1">
    <property type="nucleotide sequence ID" value="NZ_FMYP01000014.1"/>
</dbReference>
<feature type="transmembrane region" description="Helical" evidence="7">
    <location>
        <begin position="334"/>
        <end position="364"/>
    </location>
</feature>
<dbReference type="AlphaFoldDB" id="A0A1G6HZK4"/>
<dbReference type="Pfam" id="PF02687">
    <property type="entry name" value="FtsX"/>
    <property type="match status" value="1"/>
</dbReference>
<keyword evidence="5 7" id="KW-0472">Membrane</keyword>
<evidence type="ECO:0000256" key="7">
    <source>
        <dbReference type="SAM" id="Phobius"/>
    </source>
</evidence>
<organism evidence="10 11">
    <name type="scientific">Williamwhitmania taraxaci</name>
    <dbReference type="NCBI Taxonomy" id="1640674"/>
    <lineage>
        <taxon>Bacteria</taxon>
        <taxon>Pseudomonadati</taxon>
        <taxon>Bacteroidota</taxon>
        <taxon>Bacteroidia</taxon>
        <taxon>Bacteroidales</taxon>
        <taxon>Williamwhitmaniaceae</taxon>
        <taxon>Williamwhitmania</taxon>
    </lineage>
</organism>
<dbReference type="PANTHER" id="PTHR30572:SF4">
    <property type="entry name" value="ABC TRANSPORTER PERMEASE YTRF"/>
    <property type="match status" value="1"/>
</dbReference>
<evidence type="ECO:0000256" key="4">
    <source>
        <dbReference type="ARBA" id="ARBA00022989"/>
    </source>
</evidence>
<reference evidence="10 11" key="1">
    <citation type="submission" date="2016-09" db="EMBL/GenBank/DDBJ databases">
        <authorList>
            <person name="Capua I."/>
            <person name="De Benedictis P."/>
            <person name="Joannis T."/>
            <person name="Lombin L.H."/>
            <person name="Cattoli G."/>
        </authorList>
    </citation>
    <scope>NUCLEOTIDE SEQUENCE [LARGE SCALE GENOMIC DNA]</scope>
    <source>
        <strain evidence="10 11">A7P-90m</strain>
    </source>
</reference>
<feature type="domain" description="ABC3 transporter permease C-terminal" evidence="8">
    <location>
        <begin position="294"/>
        <end position="407"/>
    </location>
</feature>
<feature type="transmembrane region" description="Helical" evidence="7">
    <location>
        <begin position="26"/>
        <end position="46"/>
    </location>
</feature>
<evidence type="ECO:0000313" key="10">
    <source>
        <dbReference type="EMBL" id="SDB99634.1"/>
    </source>
</evidence>
<dbReference type="InterPro" id="IPR050250">
    <property type="entry name" value="Macrolide_Exporter_MacB"/>
</dbReference>
<evidence type="ECO:0000256" key="5">
    <source>
        <dbReference type="ARBA" id="ARBA00023136"/>
    </source>
</evidence>
<dbReference type="InterPro" id="IPR025857">
    <property type="entry name" value="MacB_PCD"/>
</dbReference>
<keyword evidence="11" id="KW-1185">Reference proteome</keyword>
<name>A0A1G6HZK4_9BACT</name>
<dbReference type="GO" id="GO:0005886">
    <property type="term" value="C:plasma membrane"/>
    <property type="evidence" value="ECO:0007669"/>
    <property type="project" value="UniProtKB-SubCell"/>
</dbReference>
<feature type="transmembrane region" description="Helical" evidence="7">
    <location>
        <begin position="285"/>
        <end position="314"/>
    </location>
</feature>
<dbReference type="EMBL" id="FMYP01000014">
    <property type="protein sequence ID" value="SDB99634.1"/>
    <property type="molecule type" value="Genomic_DNA"/>
</dbReference>
<dbReference type="Proteomes" id="UP000199452">
    <property type="component" value="Unassembled WGS sequence"/>
</dbReference>